<evidence type="ECO:0000256" key="3">
    <source>
        <dbReference type="ARBA" id="ARBA00022670"/>
    </source>
</evidence>
<dbReference type="InterPro" id="IPR024079">
    <property type="entry name" value="MetalloPept_cat_dom_sf"/>
</dbReference>
<dbReference type="InterPro" id="IPR050414">
    <property type="entry name" value="Fungal_M35_metalloproteases"/>
</dbReference>
<dbReference type="Gene3D" id="3.40.390.10">
    <property type="entry name" value="Collagenase (Catalytic Domain)"/>
    <property type="match status" value="1"/>
</dbReference>
<protein>
    <recommendedName>
        <fullName evidence="9">Lysine-specific metallo-endopeptidase domain-containing protein</fullName>
    </recommendedName>
</protein>
<keyword evidence="4" id="KW-0479">Metal-binding</keyword>
<dbReference type="GeneID" id="85444283"/>
<dbReference type="PANTHER" id="PTHR37016:SF3">
    <property type="entry name" value="NEUTRAL PROTEASE 2-RELATED"/>
    <property type="match status" value="1"/>
</dbReference>
<feature type="signal peptide" evidence="8">
    <location>
        <begin position="1"/>
        <end position="16"/>
    </location>
</feature>
<evidence type="ECO:0000313" key="11">
    <source>
        <dbReference type="Proteomes" id="UP001230504"/>
    </source>
</evidence>
<accession>A0AAD8PZ85</accession>
<dbReference type="GO" id="GO:0046872">
    <property type="term" value="F:metal ion binding"/>
    <property type="evidence" value="ECO:0007669"/>
    <property type="project" value="UniProtKB-KW"/>
</dbReference>
<dbReference type="SUPFAM" id="SSF55486">
    <property type="entry name" value="Metalloproteases ('zincins'), catalytic domain"/>
    <property type="match status" value="1"/>
</dbReference>
<keyword evidence="6" id="KW-0862">Zinc</keyword>
<evidence type="ECO:0000256" key="8">
    <source>
        <dbReference type="SAM" id="SignalP"/>
    </source>
</evidence>
<dbReference type="GO" id="GO:0004222">
    <property type="term" value="F:metalloendopeptidase activity"/>
    <property type="evidence" value="ECO:0007669"/>
    <property type="project" value="InterPro"/>
</dbReference>
<dbReference type="AlphaFoldDB" id="A0AAD8PZ85"/>
<dbReference type="PANTHER" id="PTHR37016">
    <property type="match status" value="1"/>
</dbReference>
<dbReference type="InterPro" id="IPR029463">
    <property type="entry name" value="Lys_MEP"/>
</dbReference>
<comment type="similarity">
    <text evidence="2">Belongs to the peptidase M35 family.</text>
</comment>
<organism evidence="10 11">
    <name type="scientific">Colletotrichum navitas</name>
    <dbReference type="NCBI Taxonomy" id="681940"/>
    <lineage>
        <taxon>Eukaryota</taxon>
        <taxon>Fungi</taxon>
        <taxon>Dikarya</taxon>
        <taxon>Ascomycota</taxon>
        <taxon>Pezizomycotina</taxon>
        <taxon>Sordariomycetes</taxon>
        <taxon>Hypocreomycetidae</taxon>
        <taxon>Glomerellales</taxon>
        <taxon>Glomerellaceae</taxon>
        <taxon>Colletotrichum</taxon>
        <taxon>Colletotrichum graminicola species complex</taxon>
    </lineage>
</organism>
<keyword evidence="5" id="KW-0378">Hydrolase</keyword>
<evidence type="ECO:0000256" key="5">
    <source>
        <dbReference type="ARBA" id="ARBA00022801"/>
    </source>
</evidence>
<dbReference type="RefSeq" id="XP_060414135.1">
    <property type="nucleotide sequence ID" value="XM_060560043.1"/>
</dbReference>
<proteinExistence type="inferred from homology"/>
<evidence type="ECO:0000256" key="1">
    <source>
        <dbReference type="ARBA" id="ARBA00001947"/>
    </source>
</evidence>
<dbReference type="Proteomes" id="UP001230504">
    <property type="component" value="Unassembled WGS sequence"/>
</dbReference>
<reference evidence="10" key="1">
    <citation type="submission" date="2021-06" db="EMBL/GenBank/DDBJ databases">
        <title>Comparative genomics, transcriptomics and evolutionary studies reveal genomic signatures of adaptation to plant cell wall in hemibiotrophic fungi.</title>
        <authorList>
            <consortium name="DOE Joint Genome Institute"/>
            <person name="Baroncelli R."/>
            <person name="Diaz J.F."/>
            <person name="Benocci T."/>
            <person name="Peng M."/>
            <person name="Battaglia E."/>
            <person name="Haridas S."/>
            <person name="Andreopoulos W."/>
            <person name="Labutti K."/>
            <person name="Pangilinan J."/>
            <person name="Floch G.L."/>
            <person name="Makela M.R."/>
            <person name="Henrissat B."/>
            <person name="Grigoriev I.V."/>
            <person name="Crouch J.A."/>
            <person name="De Vries R.P."/>
            <person name="Sukno S.A."/>
            <person name="Thon M.R."/>
        </authorList>
    </citation>
    <scope>NUCLEOTIDE SEQUENCE</scope>
    <source>
        <strain evidence="10">CBS 125086</strain>
    </source>
</reference>
<keyword evidence="7" id="KW-0482">Metalloprotease</keyword>
<evidence type="ECO:0000313" key="10">
    <source>
        <dbReference type="EMBL" id="KAK1590661.1"/>
    </source>
</evidence>
<gene>
    <name evidence="10" type="ORF">LY79DRAFT_579670</name>
</gene>
<dbReference type="GO" id="GO:0006508">
    <property type="term" value="P:proteolysis"/>
    <property type="evidence" value="ECO:0007669"/>
    <property type="project" value="UniProtKB-KW"/>
</dbReference>
<keyword evidence="11" id="KW-1185">Reference proteome</keyword>
<feature type="chain" id="PRO_5042203358" description="Lysine-specific metallo-endopeptidase domain-containing protein" evidence="8">
    <location>
        <begin position="17"/>
        <end position="272"/>
    </location>
</feature>
<dbReference type="EMBL" id="JAHLJV010000029">
    <property type="protein sequence ID" value="KAK1590661.1"/>
    <property type="molecule type" value="Genomic_DNA"/>
</dbReference>
<comment type="caution">
    <text evidence="10">The sequence shown here is derived from an EMBL/GenBank/DDBJ whole genome shotgun (WGS) entry which is preliminary data.</text>
</comment>
<evidence type="ECO:0000256" key="4">
    <source>
        <dbReference type="ARBA" id="ARBA00022723"/>
    </source>
</evidence>
<evidence type="ECO:0000256" key="7">
    <source>
        <dbReference type="ARBA" id="ARBA00023049"/>
    </source>
</evidence>
<name>A0AAD8PZ85_9PEZI</name>
<comment type="cofactor">
    <cofactor evidence="1">
        <name>Zn(2+)</name>
        <dbReference type="ChEBI" id="CHEBI:29105"/>
    </cofactor>
</comment>
<feature type="domain" description="Lysine-specific metallo-endopeptidase" evidence="9">
    <location>
        <begin position="138"/>
        <end position="259"/>
    </location>
</feature>
<keyword evidence="8" id="KW-0732">Signal</keyword>
<sequence length="272" mass="30087">MFLILSCTLFIPSCLGAPRDPALRLAQRDPFDHMYYAAKGDWVCDRSQLRIINAAISETQAIARQAINVLAVPGAETSEAYQTWFGPSNANSYRKNQIITHHYRIASQNLRQPSTPVTFDVGGTPQYRVAGHAPPVTRNSIVYGCIDPFSSRHLCSNTVAAVVSATAHKASYLDATVIYFCPSFFSSSIISETQMKNQWRQGRDAKMSRGMVLLHELQHMAIATTDNEDCVDLSYDSASCASLPDNQKIQNAQNYAYFALDVLANPTKGKPR</sequence>
<evidence type="ECO:0000256" key="6">
    <source>
        <dbReference type="ARBA" id="ARBA00022833"/>
    </source>
</evidence>
<evidence type="ECO:0000259" key="9">
    <source>
        <dbReference type="Pfam" id="PF14521"/>
    </source>
</evidence>
<evidence type="ECO:0000256" key="2">
    <source>
        <dbReference type="ARBA" id="ARBA00010279"/>
    </source>
</evidence>
<dbReference type="Pfam" id="PF14521">
    <property type="entry name" value="Aspzincin_M35"/>
    <property type="match status" value="1"/>
</dbReference>
<keyword evidence="3" id="KW-0645">Protease</keyword>